<sequence length="73" mass="8151">MKPNGQSAIDRAIRSAGTQAELARRLDLAAQQVWFWTERGWASPKYALKIEQATGVPCAELIADVGKKRKRLK</sequence>
<dbReference type="Gene3D" id="1.10.260.40">
    <property type="entry name" value="lambda repressor-like DNA-binding domains"/>
    <property type="match status" value="1"/>
</dbReference>
<name>A0A7C9M263_9GAMM</name>
<proteinExistence type="predicted"/>
<gene>
    <name evidence="1" type="ORF">GN331_04910</name>
</gene>
<dbReference type="RefSeq" id="WP_156640730.1">
    <property type="nucleotide sequence ID" value="NZ_WOXT01000001.1"/>
</dbReference>
<evidence type="ECO:0008006" key="3">
    <source>
        <dbReference type="Google" id="ProtNLM"/>
    </source>
</evidence>
<protein>
    <recommendedName>
        <fullName evidence="3">Helix-turn-helix domain-containing protein</fullName>
    </recommendedName>
</protein>
<dbReference type="Proteomes" id="UP000479692">
    <property type="component" value="Unassembled WGS sequence"/>
</dbReference>
<keyword evidence="2" id="KW-1185">Reference proteome</keyword>
<dbReference type="InterPro" id="IPR010982">
    <property type="entry name" value="Lambda_DNA-bd_dom_sf"/>
</dbReference>
<reference evidence="1 2" key="1">
    <citation type="submission" date="2019-12" db="EMBL/GenBank/DDBJ databases">
        <authorList>
            <person name="Xu J."/>
        </authorList>
    </citation>
    <scope>NUCLEOTIDE SEQUENCE [LARGE SCALE GENOMIC DNA]</scope>
    <source>
        <strain evidence="1 2">HX-5-24</strain>
    </source>
</reference>
<accession>A0A7C9M263</accession>
<evidence type="ECO:0000313" key="1">
    <source>
        <dbReference type="EMBL" id="MUV13546.1"/>
    </source>
</evidence>
<organism evidence="1 2">
    <name type="scientific">Noviluteimonas gilva</name>
    <dbReference type="NCBI Taxonomy" id="2682097"/>
    <lineage>
        <taxon>Bacteria</taxon>
        <taxon>Pseudomonadati</taxon>
        <taxon>Pseudomonadota</taxon>
        <taxon>Gammaproteobacteria</taxon>
        <taxon>Lysobacterales</taxon>
        <taxon>Lysobacteraceae</taxon>
        <taxon>Noviluteimonas</taxon>
    </lineage>
</organism>
<evidence type="ECO:0000313" key="2">
    <source>
        <dbReference type="Proteomes" id="UP000479692"/>
    </source>
</evidence>
<dbReference type="GO" id="GO:0003677">
    <property type="term" value="F:DNA binding"/>
    <property type="evidence" value="ECO:0007669"/>
    <property type="project" value="InterPro"/>
</dbReference>
<dbReference type="Pfam" id="PF15943">
    <property type="entry name" value="YdaS_toxin"/>
    <property type="match status" value="1"/>
</dbReference>
<dbReference type="EMBL" id="WOXT01000001">
    <property type="protein sequence ID" value="MUV13546.1"/>
    <property type="molecule type" value="Genomic_DNA"/>
</dbReference>
<dbReference type="AlphaFoldDB" id="A0A7C9M263"/>
<comment type="caution">
    <text evidence="1">The sequence shown here is derived from an EMBL/GenBank/DDBJ whole genome shotgun (WGS) entry which is preliminary data.</text>
</comment>
<dbReference type="InterPro" id="IPR031856">
    <property type="entry name" value="YdaS_toxin-like"/>
</dbReference>
<dbReference type="SUPFAM" id="SSF47413">
    <property type="entry name" value="lambda repressor-like DNA-binding domains"/>
    <property type="match status" value="1"/>
</dbReference>